<dbReference type="GO" id="GO:0008168">
    <property type="term" value="F:methyltransferase activity"/>
    <property type="evidence" value="ECO:0007669"/>
    <property type="project" value="UniProtKB-UniRule"/>
</dbReference>
<dbReference type="InterPro" id="IPR007213">
    <property type="entry name" value="Ppm1/Ppm2/Tcmp"/>
</dbReference>
<name>A0A848KP66_9NOCA</name>
<evidence type="ECO:0000256" key="6">
    <source>
        <dbReference type="RuleBase" id="RU362030"/>
    </source>
</evidence>
<keyword evidence="8" id="KW-1185">Reference proteome</keyword>
<dbReference type="AlphaFoldDB" id="A0A848KP66"/>
<evidence type="ECO:0000256" key="4">
    <source>
        <dbReference type="ARBA" id="ARBA00022679"/>
    </source>
</evidence>
<proteinExistence type="inferred from homology"/>
<dbReference type="InterPro" id="IPR011610">
    <property type="entry name" value="SAM_mthyl_Trfase_ML2640-like"/>
</dbReference>
<dbReference type="Gene3D" id="3.40.50.150">
    <property type="entry name" value="Vaccinia Virus protein VP39"/>
    <property type="match status" value="1"/>
</dbReference>
<dbReference type="RefSeq" id="WP_169592739.1">
    <property type="nucleotide sequence ID" value="NZ_VCQU01000011.1"/>
</dbReference>
<reference evidence="7 8" key="2">
    <citation type="submission" date="2020-06" db="EMBL/GenBank/DDBJ databases">
        <title>Antribacter stalactiti gen. nov., sp. nov., a new member of the family Nacardiaceae isolated from a cave.</title>
        <authorList>
            <person name="Kim I.S."/>
        </authorList>
    </citation>
    <scope>NUCLEOTIDE SEQUENCE [LARGE SCALE GENOMIC DNA]</scope>
    <source>
        <strain evidence="7 8">YC2-7</strain>
    </source>
</reference>
<comment type="function">
    <text evidence="1 6">Exhibits S-adenosyl-L-methionine-dependent methyltransferase activity.</text>
</comment>
<dbReference type="SUPFAM" id="SSF53335">
    <property type="entry name" value="S-adenosyl-L-methionine-dependent methyltransferases"/>
    <property type="match status" value="1"/>
</dbReference>
<dbReference type="Pfam" id="PF04072">
    <property type="entry name" value="LCM"/>
    <property type="match status" value="1"/>
</dbReference>
<reference evidence="7 8" key="1">
    <citation type="submission" date="2019-05" db="EMBL/GenBank/DDBJ databases">
        <authorList>
            <person name="Lee S.D."/>
        </authorList>
    </citation>
    <scope>NUCLEOTIDE SEQUENCE [LARGE SCALE GENOMIC DNA]</scope>
    <source>
        <strain evidence="7 8">YC2-7</strain>
    </source>
</reference>
<dbReference type="PANTHER" id="PTHR43619">
    <property type="entry name" value="S-ADENOSYL-L-METHIONINE-DEPENDENT METHYLTRANSFERASE YKTD-RELATED"/>
    <property type="match status" value="1"/>
</dbReference>
<comment type="similarity">
    <text evidence="2 6">Belongs to the UPF0677 family.</text>
</comment>
<evidence type="ECO:0000313" key="7">
    <source>
        <dbReference type="EMBL" id="NMN98422.1"/>
    </source>
</evidence>
<keyword evidence="4 7" id="KW-0808">Transferase</keyword>
<evidence type="ECO:0000313" key="8">
    <source>
        <dbReference type="Proteomes" id="UP000535543"/>
    </source>
</evidence>
<protein>
    <recommendedName>
        <fullName evidence="6">S-adenosyl-L-methionine-dependent methyltransferase</fullName>
        <ecNumber evidence="6">2.1.1.-</ecNumber>
    </recommendedName>
</protein>
<sequence length="275" mass="29719">MSGAEALPPVSKTAVGVAIVRADESRRPDKLFDDPYAQAFVDAAPGALNPLETVRDQKVVAKIVFHIAIRTKFFDDYFARAVADGCRQIVVVAAGLDTRAFRLQWPSDVTVFEVDLPEVFAFKEAVLERVGAVPACDRRVVAVDLRTDWLSRLRSAGHDTTAPTAWLAEGLLVYLSAAESEALLSAITSASAPGSRFAFESGFIEAVQADRAATAGSSFSAVTSLWAGGLDDNEGQWLSEHGWSTQFHQQSRLAADYGRPISRERPGGFTEATRD</sequence>
<dbReference type="Proteomes" id="UP000535543">
    <property type="component" value="Unassembled WGS sequence"/>
</dbReference>
<dbReference type="GO" id="GO:0032259">
    <property type="term" value="P:methylation"/>
    <property type="evidence" value="ECO:0007669"/>
    <property type="project" value="UniProtKB-KW"/>
</dbReference>
<dbReference type="NCBIfam" id="TIGR00027">
    <property type="entry name" value="mthyl_TIGR00027"/>
    <property type="match status" value="1"/>
</dbReference>
<dbReference type="EMBL" id="VCQU01000011">
    <property type="protein sequence ID" value="NMN98422.1"/>
    <property type="molecule type" value="Genomic_DNA"/>
</dbReference>
<gene>
    <name evidence="7" type="ORF">FGL95_25605</name>
</gene>
<keyword evidence="3 6" id="KW-0489">Methyltransferase</keyword>
<dbReference type="PANTHER" id="PTHR43619:SF2">
    <property type="entry name" value="S-ADENOSYL-L-METHIONINE-DEPENDENT METHYLTRANSFERASES SUPERFAMILY PROTEIN"/>
    <property type="match status" value="1"/>
</dbReference>
<evidence type="ECO:0000256" key="5">
    <source>
        <dbReference type="ARBA" id="ARBA00022691"/>
    </source>
</evidence>
<comment type="caution">
    <text evidence="7">The sequence shown here is derived from an EMBL/GenBank/DDBJ whole genome shotgun (WGS) entry which is preliminary data.</text>
</comment>
<keyword evidence="5 6" id="KW-0949">S-adenosyl-L-methionine</keyword>
<evidence type="ECO:0000256" key="2">
    <source>
        <dbReference type="ARBA" id="ARBA00008138"/>
    </source>
</evidence>
<organism evidence="7 8">
    <name type="scientific">Antrihabitans stalactiti</name>
    <dbReference type="NCBI Taxonomy" id="2584121"/>
    <lineage>
        <taxon>Bacteria</taxon>
        <taxon>Bacillati</taxon>
        <taxon>Actinomycetota</taxon>
        <taxon>Actinomycetes</taxon>
        <taxon>Mycobacteriales</taxon>
        <taxon>Nocardiaceae</taxon>
        <taxon>Antrihabitans</taxon>
    </lineage>
</organism>
<dbReference type="EC" id="2.1.1.-" evidence="6"/>
<accession>A0A848KP66</accession>
<dbReference type="InterPro" id="IPR029063">
    <property type="entry name" value="SAM-dependent_MTases_sf"/>
</dbReference>
<evidence type="ECO:0000256" key="3">
    <source>
        <dbReference type="ARBA" id="ARBA00022603"/>
    </source>
</evidence>
<evidence type="ECO:0000256" key="1">
    <source>
        <dbReference type="ARBA" id="ARBA00003907"/>
    </source>
</evidence>